<evidence type="ECO:0000313" key="3">
    <source>
        <dbReference type="Proteomes" id="UP000011910"/>
    </source>
</evidence>
<comment type="caution">
    <text evidence="2">The sequence shown here is derived from an EMBL/GenBank/DDBJ whole genome shotgun (WGS) entry which is preliminary data.</text>
</comment>
<keyword evidence="3" id="KW-1185">Reference proteome</keyword>
<name>M7P1K9_9BACT</name>
<keyword evidence="1" id="KW-0812">Transmembrane</keyword>
<keyword evidence="1" id="KW-0472">Membrane</keyword>
<evidence type="ECO:0000313" key="2">
    <source>
        <dbReference type="EMBL" id="EMR04499.1"/>
    </source>
</evidence>
<reference evidence="2 3" key="1">
    <citation type="journal article" date="2013" name="Genome Announc.">
        <title>Draft Genome Sequence of Cesiribacter andamanensis Strain AMV16T, Isolated from a Soil Sample from a Mud Volcano in the Andaman Islands, India.</title>
        <authorList>
            <person name="Shivaji S."/>
            <person name="Ara S."/>
            <person name="Begum Z."/>
            <person name="Srinivas T.N."/>
            <person name="Singh A."/>
            <person name="Kumar Pinnaka A."/>
        </authorList>
    </citation>
    <scope>NUCLEOTIDE SEQUENCE [LARGE SCALE GENOMIC DNA]</scope>
    <source>
        <strain evidence="2 3">AMV16</strain>
    </source>
</reference>
<dbReference type="EMBL" id="AODQ01000005">
    <property type="protein sequence ID" value="EMR04499.1"/>
    <property type="molecule type" value="Genomic_DNA"/>
</dbReference>
<evidence type="ECO:0008006" key="4">
    <source>
        <dbReference type="Google" id="ProtNLM"/>
    </source>
</evidence>
<dbReference type="AlphaFoldDB" id="M7P1K9"/>
<gene>
    <name evidence="2" type="ORF">ADICEAN_00399</name>
</gene>
<dbReference type="eggNOG" id="ENOG5032V0W">
    <property type="taxonomic scope" value="Bacteria"/>
</dbReference>
<protein>
    <recommendedName>
        <fullName evidence="4">DUF1440 domain-containing protein</fullName>
    </recommendedName>
</protein>
<dbReference type="OrthoDB" id="669100at2"/>
<accession>M7P1K9</accession>
<evidence type="ECO:0000256" key="1">
    <source>
        <dbReference type="SAM" id="Phobius"/>
    </source>
</evidence>
<feature type="transmembrane region" description="Helical" evidence="1">
    <location>
        <begin position="21"/>
        <end position="38"/>
    </location>
</feature>
<dbReference type="RefSeq" id="WP_009193806.1">
    <property type="nucleotide sequence ID" value="NZ_AODQ01000005.1"/>
</dbReference>
<organism evidence="2 3">
    <name type="scientific">Cesiribacter andamanensis AMV16</name>
    <dbReference type="NCBI Taxonomy" id="1279009"/>
    <lineage>
        <taxon>Bacteria</taxon>
        <taxon>Pseudomonadati</taxon>
        <taxon>Bacteroidota</taxon>
        <taxon>Cytophagia</taxon>
        <taxon>Cytophagales</taxon>
        <taxon>Cesiribacteraceae</taxon>
        <taxon>Cesiribacter</taxon>
    </lineage>
</organism>
<proteinExistence type="predicted"/>
<keyword evidence="1" id="KW-1133">Transmembrane helix</keyword>
<dbReference type="Proteomes" id="UP000011910">
    <property type="component" value="Unassembled WGS sequence"/>
</dbReference>
<dbReference type="STRING" id="1279009.ADICEAN_00399"/>
<sequence length="159" mass="16531">MRTIKKIGAAGDSLALHLGRGLLAGLLGTVAITAAQLLEMKITGRESSDAPAEAAEKVLDIEPQSKASKESMNNLVHVAYGTGWGLFRGGLDALGIRGLPATTLHWLAIWGAAAYMLPKLGLAKPITRWSGEEILTDGLNHAVYAAAAGSAYDGLRKAG</sequence>